<proteinExistence type="inferred from homology"/>
<evidence type="ECO:0000256" key="2">
    <source>
        <dbReference type="ARBA" id="ARBA00006706"/>
    </source>
</evidence>
<dbReference type="PANTHER" id="PTHR12001">
    <property type="entry name" value="GERANYLGERANYL PYROPHOSPHATE SYNTHASE"/>
    <property type="match status" value="1"/>
</dbReference>
<feature type="non-terminal residue" evidence="7">
    <location>
        <position position="1"/>
    </location>
</feature>
<name>A0AA42B0Y9_PAPNU</name>
<dbReference type="GO" id="GO:0004659">
    <property type="term" value="F:prenyltransferase activity"/>
    <property type="evidence" value="ECO:0007669"/>
    <property type="project" value="InterPro"/>
</dbReference>
<protein>
    <recommendedName>
        <fullName evidence="9">Geranyl diphosphate synthase</fullName>
    </recommendedName>
</protein>
<evidence type="ECO:0000313" key="7">
    <source>
        <dbReference type="EMBL" id="MCL7047295.1"/>
    </source>
</evidence>
<dbReference type="Proteomes" id="UP001177140">
    <property type="component" value="Unassembled WGS sequence"/>
</dbReference>
<dbReference type="SUPFAM" id="SSF48576">
    <property type="entry name" value="Terpenoid synthases"/>
    <property type="match status" value="1"/>
</dbReference>
<keyword evidence="5" id="KW-0460">Magnesium</keyword>
<organism evidence="7 8">
    <name type="scientific">Papaver nudicaule</name>
    <name type="common">Iceland poppy</name>
    <dbReference type="NCBI Taxonomy" id="74823"/>
    <lineage>
        <taxon>Eukaryota</taxon>
        <taxon>Viridiplantae</taxon>
        <taxon>Streptophyta</taxon>
        <taxon>Embryophyta</taxon>
        <taxon>Tracheophyta</taxon>
        <taxon>Spermatophyta</taxon>
        <taxon>Magnoliopsida</taxon>
        <taxon>Ranunculales</taxon>
        <taxon>Papaveraceae</taxon>
        <taxon>Papaveroideae</taxon>
        <taxon>Papaver</taxon>
    </lineage>
</organism>
<dbReference type="GO" id="GO:0046872">
    <property type="term" value="F:metal ion binding"/>
    <property type="evidence" value="ECO:0007669"/>
    <property type="project" value="UniProtKB-KW"/>
</dbReference>
<reference evidence="7" key="1">
    <citation type="submission" date="2022-03" db="EMBL/GenBank/DDBJ databases">
        <title>A functionally conserved STORR gene fusion in Papaver species that diverged 16.8 million years ago.</title>
        <authorList>
            <person name="Catania T."/>
        </authorList>
    </citation>
    <scope>NUCLEOTIDE SEQUENCE</scope>
    <source>
        <strain evidence="7">S-191538</strain>
    </source>
</reference>
<evidence type="ECO:0000256" key="5">
    <source>
        <dbReference type="ARBA" id="ARBA00022842"/>
    </source>
</evidence>
<dbReference type="AlphaFoldDB" id="A0AA42B0Y9"/>
<keyword evidence="6" id="KW-0414">Isoprene biosynthesis</keyword>
<evidence type="ECO:0000256" key="1">
    <source>
        <dbReference type="ARBA" id="ARBA00001946"/>
    </source>
</evidence>
<comment type="similarity">
    <text evidence="2">Belongs to the FPP/GGPP synthase family.</text>
</comment>
<dbReference type="GO" id="GO:0008299">
    <property type="term" value="P:isoprenoid biosynthetic process"/>
    <property type="evidence" value="ECO:0007669"/>
    <property type="project" value="UniProtKB-KW"/>
</dbReference>
<dbReference type="Gene3D" id="1.10.600.10">
    <property type="entry name" value="Farnesyl Diphosphate Synthase"/>
    <property type="match status" value="1"/>
</dbReference>
<keyword evidence="3" id="KW-0808">Transferase</keyword>
<evidence type="ECO:0000256" key="4">
    <source>
        <dbReference type="ARBA" id="ARBA00022723"/>
    </source>
</evidence>
<gene>
    <name evidence="7" type="ORF">MKW94_008491</name>
</gene>
<comment type="caution">
    <text evidence="7">The sequence shown here is derived from an EMBL/GenBank/DDBJ whole genome shotgun (WGS) entry which is preliminary data.</text>
</comment>
<keyword evidence="4" id="KW-0479">Metal-binding</keyword>
<evidence type="ECO:0008006" key="9">
    <source>
        <dbReference type="Google" id="ProtNLM"/>
    </source>
</evidence>
<dbReference type="InterPro" id="IPR000092">
    <property type="entry name" value="Polyprenyl_synt"/>
</dbReference>
<dbReference type="Pfam" id="PF00348">
    <property type="entry name" value="polyprenyl_synt"/>
    <property type="match status" value="1"/>
</dbReference>
<dbReference type="GO" id="GO:1990234">
    <property type="term" value="C:transferase complex"/>
    <property type="evidence" value="ECO:0007669"/>
    <property type="project" value="TreeGrafter"/>
</dbReference>
<evidence type="ECO:0000313" key="8">
    <source>
        <dbReference type="Proteomes" id="UP001177140"/>
    </source>
</evidence>
<comment type="cofactor">
    <cofactor evidence="1">
        <name>Mg(2+)</name>
        <dbReference type="ChEBI" id="CHEBI:18420"/>
    </cofactor>
</comment>
<dbReference type="EMBL" id="JAJJMA010291394">
    <property type="protein sequence ID" value="MCL7047295.1"/>
    <property type="molecule type" value="Genomic_DNA"/>
</dbReference>
<dbReference type="GO" id="GO:0006744">
    <property type="term" value="P:ubiquinone biosynthetic process"/>
    <property type="evidence" value="ECO:0007669"/>
    <property type="project" value="TreeGrafter"/>
</dbReference>
<dbReference type="InterPro" id="IPR008949">
    <property type="entry name" value="Isoprenoid_synthase_dom_sf"/>
</dbReference>
<sequence>MVVAEVPKLASAAEYFFKMGVEGKRFRPTVLLLMASALNVSLPGSVPDAVANFSNELRTRQQCIAEITEMIHVASLLHDDVLDDADTRCGVRSLNFLMGNK</sequence>
<accession>A0AA42B0Y9</accession>
<evidence type="ECO:0000256" key="3">
    <source>
        <dbReference type="ARBA" id="ARBA00022679"/>
    </source>
</evidence>
<dbReference type="PANTHER" id="PTHR12001:SF69">
    <property type="entry name" value="ALL TRANS-POLYPRENYL-DIPHOSPHATE SYNTHASE PDSS1"/>
    <property type="match status" value="1"/>
</dbReference>
<evidence type="ECO:0000256" key="6">
    <source>
        <dbReference type="ARBA" id="ARBA00023229"/>
    </source>
</evidence>
<keyword evidence="8" id="KW-1185">Reference proteome</keyword>